<organism evidence="3 4">
    <name type="scientific">Halorubrum sodomense</name>
    <dbReference type="NCBI Taxonomy" id="35743"/>
    <lineage>
        <taxon>Archaea</taxon>
        <taxon>Methanobacteriati</taxon>
        <taxon>Methanobacteriota</taxon>
        <taxon>Stenosarchaea group</taxon>
        <taxon>Halobacteria</taxon>
        <taxon>Halobacteriales</taxon>
        <taxon>Haloferacaceae</taxon>
        <taxon>Halorubrum</taxon>
    </lineage>
</organism>
<feature type="transmembrane region" description="Helical" evidence="2">
    <location>
        <begin position="29"/>
        <end position="50"/>
    </location>
</feature>
<keyword evidence="2" id="KW-1133">Transmembrane helix</keyword>
<keyword evidence="2" id="KW-0472">Membrane</keyword>
<sequence>MSDERDPSPEPDPVGGTDARGRNTPKKRLLRGIAVQATVVAAAVHLLWAWPRLGSPPDARPYFFLAGSALAAAVAVATLRGGEYRRLYALGAGTLGAFLGGFLAWHGGDAAAALAAEPLAVVAVIVEIVGVGAYLALYRLAPPTSVAVERRRGEEPDEREKKEAEEEPS</sequence>
<reference evidence="4" key="1">
    <citation type="submission" date="2016-10" db="EMBL/GenBank/DDBJ databases">
        <authorList>
            <person name="Varghese N."/>
            <person name="Submissions S."/>
        </authorList>
    </citation>
    <scope>NUCLEOTIDE SEQUENCE [LARGE SCALE GENOMIC DNA]</scope>
    <source>
        <strain evidence="4">RD 26</strain>
    </source>
</reference>
<feature type="transmembrane region" description="Helical" evidence="2">
    <location>
        <begin position="62"/>
        <end position="80"/>
    </location>
</feature>
<gene>
    <name evidence="3" type="ORF">SAMN04487937_0020</name>
</gene>
<dbReference type="Proteomes" id="UP000198932">
    <property type="component" value="Unassembled WGS sequence"/>
</dbReference>
<evidence type="ECO:0000313" key="4">
    <source>
        <dbReference type="Proteomes" id="UP000198932"/>
    </source>
</evidence>
<protein>
    <recommendedName>
        <fullName evidence="5">DUF4345 domain-containing protein</fullName>
    </recommendedName>
</protein>
<name>A0A1I6FK03_HALSD</name>
<dbReference type="AlphaFoldDB" id="A0A1I6FK03"/>
<accession>A0A1I6FK03</accession>
<feature type="transmembrane region" description="Helical" evidence="2">
    <location>
        <begin position="119"/>
        <end position="141"/>
    </location>
</feature>
<feature type="transmembrane region" description="Helical" evidence="2">
    <location>
        <begin position="87"/>
        <end position="107"/>
    </location>
</feature>
<feature type="region of interest" description="Disordered" evidence="1">
    <location>
        <begin position="1"/>
        <end position="24"/>
    </location>
</feature>
<evidence type="ECO:0000256" key="1">
    <source>
        <dbReference type="SAM" id="MobiDB-lite"/>
    </source>
</evidence>
<evidence type="ECO:0008006" key="5">
    <source>
        <dbReference type="Google" id="ProtNLM"/>
    </source>
</evidence>
<feature type="region of interest" description="Disordered" evidence="1">
    <location>
        <begin position="148"/>
        <end position="169"/>
    </location>
</feature>
<evidence type="ECO:0000256" key="2">
    <source>
        <dbReference type="SAM" id="Phobius"/>
    </source>
</evidence>
<evidence type="ECO:0000313" key="3">
    <source>
        <dbReference type="EMBL" id="SFR30204.1"/>
    </source>
</evidence>
<dbReference type="STRING" id="35743.SAMN04487937_0020"/>
<keyword evidence="4" id="KW-1185">Reference proteome</keyword>
<dbReference type="EMBL" id="FOYN01000001">
    <property type="protein sequence ID" value="SFR30204.1"/>
    <property type="molecule type" value="Genomic_DNA"/>
</dbReference>
<keyword evidence="2" id="KW-0812">Transmembrane</keyword>
<dbReference type="RefSeq" id="WP_092919226.1">
    <property type="nucleotide sequence ID" value="NZ_FOYN01000001.1"/>
</dbReference>
<proteinExistence type="predicted"/>